<dbReference type="PROSITE" id="PS50011">
    <property type="entry name" value="PROTEIN_KINASE_DOM"/>
    <property type="match status" value="1"/>
</dbReference>
<dbReference type="GO" id="GO:0005524">
    <property type="term" value="F:ATP binding"/>
    <property type="evidence" value="ECO:0007669"/>
    <property type="project" value="UniProtKB-KW"/>
</dbReference>
<dbReference type="Gene3D" id="1.10.510.10">
    <property type="entry name" value="Transferase(Phosphotransferase) domain 1"/>
    <property type="match status" value="1"/>
</dbReference>
<dbReference type="AlphaFoldDB" id="A0A1R2AXG7"/>
<accession>A0A1R2AXG7</accession>
<organism evidence="6 7">
    <name type="scientific">Stentor coeruleus</name>
    <dbReference type="NCBI Taxonomy" id="5963"/>
    <lineage>
        <taxon>Eukaryota</taxon>
        <taxon>Sar</taxon>
        <taxon>Alveolata</taxon>
        <taxon>Ciliophora</taxon>
        <taxon>Postciliodesmatophora</taxon>
        <taxon>Heterotrichea</taxon>
        <taxon>Heterotrichida</taxon>
        <taxon>Stentoridae</taxon>
        <taxon>Stentor</taxon>
    </lineage>
</organism>
<sequence>MLKVGKYLIEQEIAKGSFGTIFKARNQESNQIVALKRIPIKDISDNQFHIVNNEIHLLSQIQEPNVLSFYEALKTKNNIYFVMEYCEGLDLSRYLEKHNNVPYKIVKKWARELVRTLNNLEKNQIMHRDIKPANLLLTSFDIENANIKIGDFGFARQVSNSMVQSILGTPLYMAPEIYNDTFYTYKADVWSLGVVFYELIYGVTPFEALSIEVLKAQQKAPINFPDDENAPEEVKSLISAMLTFDYNSRPSFEELLLFPFIQDPIESIVLMKQSFPKSKSQLDQSETLSKNEISEIISNCIQKKETIEKFLLLATSYQDSDESIFLLLLNHTFFLFLENIKSMEDLRQIYSNQTYFVSQINEKIDELKAFKDQEMTGLMKYGEEEKKKLLENNKNDSISNKIIEECMILKNSGGEVIYMLMLLEALMSFNPNCRSAYELYNELKSFSFFI</sequence>
<dbReference type="GO" id="GO:0016020">
    <property type="term" value="C:membrane"/>
    <property type="evidence" value="ECO:0007669"/>
    <property type="project" value="TreeGrafter"/>
</dbReference>
<dbReference type="InterPro" id="IPR045269">
    <property type="entry name" value="Atg1-like"/>
</dbReference>
<dbReference type="GO" id="GO:0000407">
    <property type="term" value="C:phagophore assembly site"/>
    <property type="evidence" value="ECO:0007669"/>
    <property type="project" value="TreeGrafter"/>
</dbReference>
<evidence type="ECO:0000256" key="3">
    <source>
        <dbReference type="ARBA" id="ARBA00022777"/>
    </source>
</evidence>
<evidence type="ECO:0000313" key="6">
    <source>
        <dbReference type="EMBL" id="OMJ69219.1"/>
    </source>
</evidence>
<dbReference type="PANTHER" id="PTHR24348:SF22">
    <property type="entry name" value="NON-SPECIFIC SERINE_THREONINE PROTEIN KINASE"/>
    <property type="match status" value="1"/>
</dbReference>
<dbReference type="FunFam" id="3.30.200.20:FF:000042">
    <property type="entry name" value="Aurora kinase A"/>
    <property type="match status" value="1"/>
</dbReference>
<dbReference type="SMART" id="SM00220">
    <property type="entry name" value="S_TKc"/>
    <property type="match status" value="1"/>
</dbReference>
<evidence type="ECO:0000256" key="2">
    <source>
        <dbReference type="ARBA" id="ARBA00022741"/>
    </source>
</evidence>
<dbReference type="GO" id="GO:0004674">
    <property type="term" value="F:protein serine/threonine kinase activity"/>
    <property type="evidence" value="ECO:0007669"/>
    <property type="project" value="InterPro"/>
</dbReference>
<dbReference type="PROSITE" id="PS00108">
    <property type="entry name" value="PROTEIN_KINASE_ST"/>
    <property type="match status" value="1"/>
</dbReference>
<dbReference type="Pfam" id="PF00069">
    <property type="entry name" value="Pkinase"/>
    <property type="match status" value="1"/>
</dbReference>
<gene>
    <name evidence="6" type="ORF">SteCoe_33114</name>
</gene>
<evidence type="ECO:0000256" key="4">
    <source>
        <dbReference type="ARBA" id="ARBA00022840"/>
    </source>
</evidence>
<dbReference type="Proteomes" id="UP000187209">
    <property type="component" value="Unassembled WGS sequence"/>
</dbReference>
<dbReference type="EMBL" id="MPUH01001225">
    <property type="protein sequence ID" value="OMJ69219.1"/>
    <property type="molecule type" value="Genomic_DNA"/>
</dbReference>
<keyword evidence="7" id="KW-1185">Reference proteome</keyword>
<dbReference type="GO" id="GO:0000045">
    <property type="term" value="P:autophagosome assembly"/>
    <property type="evidence" value="ECO:0007669"/>
    <property type="project" value="TreeGrafter"/>
</dbReference>
<evidence type="ECO:0000313" key="7">
    <source>
        <dbReference type="Proteomes" id="UP000187209"/>
    </source>
</evidence>
<dbReference type="InterPro" id="IPR008271">
    <property type="entry name" value="Ser/Thr_kinase_AS"/>
</dbReference>
<keyword evidence="2" id="KW-0547">Nucleotide-binding</keyword>
<dbReference type="GO" id="GO:0010506">
    <property type="term" value="P:regulation of autophagy"/>
    <property type="evidence" value="ECO:0007669"/>
    <property type="project" value="InterPro"/>
</dbReference>
<proteinExistence type="predicted"/>
<name>A0A1R2AXG7_9CILI</name>
<evidence type="ECO:0000256" key="1">
    <source>
        <dbReference type="ARBA" id="ARBA00022679"/>
    </source>
</evidence>
<feature type="domain" description="Protein kinase" evidence="5">
    <location>
        <begin position="7"/>
        <end position="261"/>
    </location>
</feature>
<dbReference type="GO" id="GO:0005829">
    <property type="term" value="C:cytosol"/>
    <property type="evidence" value="ECO:0007669"/>
    <property type="project" value="TreeGrafter"/>
</dbReference>
<evidence type="ECO:0000259" key="5">
    <source>
        <dbReference type="PROSITE" id="PS50011"/>
    </source>
</evidence>
<keyword evidence="4" id="KW-0067">ATP-binding</keyword>
<dbReference type="OrthoDB" id="40902at2759"/>
<dbReference type="SUPFAM" id="SSF56112">
    <property type="entry name" value="Protein kinase-like (PK-like)"/>
    <property type="match status" value="1"/>
</dbReference>
<reference evidence="6 7" key="1">
    <citation type="submission" date="2016-11" db="EMBL/GenBank/DDBJ databases">
        <title>The macronuclear genome of Stentor coeruleus: a giant cell with tiny introns.</title>
        <authorList>
            <person name="Slabodnick M."/>
            <person name="Ruby J.G."/>
            <person name="Reiff S.B."/>
            <person name="Swart E.C."/>
            <person name="Gosai S."/>
            <person name="Prabakaran S."/>
            <person name="Witkowska E."/>
            <person name="Larue G.E."/>
            <person name="Fisher S."/>
            <person name="Freeman R.M."/>
            <person name="Gunawardena J."/>
            <person name="Chu W."/>
            <person name="Stover N.A."/>
            <person name="Gregory B.D."/>
            <person name="Nowacki M."/>
            <person name="Derisi J."/>
            <person name="Roy S.W."/>
            <person name="Marshall W.F."/>
            <person name="Sood P."/>
        </authorList>
    </citation>
    <scope>NUCLEOTIDE SEQUENCE [LARGE SCALE GENOMIC DNA]</scope>
    <source>
        <strain evidence="6">WM001</strain>
    </source>
</reference>
<keyword evidence="1" id="KW-0808">Transferase</keyword>
<comment type="caution">
    <text evidence="6">The sequence shown here is derived from an EMBL/GenBank/DDBJ whole genome shotgun (WGS) entry which is preliminary data.</text>
</comment>
<dbReference type="InterPro" id="IPR000719">
    <property type="entry name" value="Prot_kinase_dom"/>
</dbReference>
<dbReference type="PANTHER" id="PTHR24348">
    <property type="entry name" value="SERINE/THREONINE-PROTEIN KINASE UNC-51-RELATED"/>
    <property type="match status" value="1"/>
</dbReference>
<dbReference type="GO" id="GO:0005776">
    <property type="term" value="C:autophagosome"/>
    <property type="evidence" value="ECO:0007669"/>
    <property type="project" value="TreeGrafter"/>
</dbReference>
<protein>
    <recommendedName>
        <fullName evidence="5">Protein kinase domain-containing protein</fullName>
    </recommendedName>
</protein>
<dbReference type="InterPro" id="IPR011009">
    <property type="entry name" value="Kinase-like_dom_sf"/>
</dbReference>
<keyword evidence="3" id="KW-0418">Kinase</keyword>